<evidence type="ECO:0000256" key="2">
    <source>
        <dbReference type="ARBA" id="ARBA00022679"/>
    </source>
</evidence>
<dbReference type="CDD" id="cd01647">
    <property type="entry name" value="RT_LTR"/>
    <property type="match status" value="1"/>
</dbReference>
<keyword evidence="4" id="KW-0540">Nuclease</keyword>
<keyword evidence="5" id="KW-0255">Endonuclease</keyword>
<keyword evidence="2" id="KW-0808">Transferase</keyword>
<evidence type="ECO:0000256" key="6">
    <source>
        <dbReference type="ARBA" id="ARBA00022801"/>
    </source>
</evidence>
<protein>
    <submittedName>
        <fullName evidence="9">Retrovirus-related Pol polyprotein from transposon 17.6</fullName>
    </submittedName>
</protein>
<reference evidence="9 10" key="1">
    <citation type="submission" date="2020-06" db="EMBL/GenBank/DDBJ databases">
        <authorList>
            <person name="Li R."/>
            <person name="Bekaert M."/>
        </authorList>
    </citation>
    <scope>NUCLEOTIDE SEQUENCE [LARGE SCALE GENOMIC DNA]</scope>
    <source>
        <strain evidence="10">wild</strain>
    </source>
</reference>
<evidence type="ECO:0000313" key="10">
    <source>
        <dbReference type="Proteomes" id="UP000507470"/>
    </source>
</evidence>
<name>A0A6J8DAT1_MYTCO</name>
<evidence type="ECO:0000256" key="4">
    <source>
        <dbReference type="ARBA" id="ARBA00022722"/>
    </source>
</evidence>
<dbReference type="Gene3D" id="3.30.70.270">
    <property type="match status" value="2"/>
</dbReference>
<sequence length="158" mass="17898">MDLSSGYWQVEMDEKDKEKTAFTSNKGLFHFNVMPMGLCNGVAIFQRLMEYTLAGLNWQTCLKHMDDIVFLDSFESHLTRLGDRIAAQGLKVAPKKCSFFQNKVSFLGHIVSPEGMAADPGKIESVKMWPIPKTITDVRSFLSTCSYYRKCIQNTALI</sequence>
<keyword evidence="6" id="KW-0378">Hydrolase</keyword>
<dbReference type="PANTHER" id="PTHR33064">
    <property type="entry name" value="POL PROTEIN"/>
    <property type="match status" value="1"/>
</dbReference>
<dbReference type="OrthoDB" id="116078at2759"/>
<proteinExistence type="predicted"/>
<evidence type="ECO:0000259" key="8">
    <source>
        <dbReference type="PROSITE" id="PS50878"/>
    </source>
</evidence>
<organism evidence="9 10">
    <name type="scientific">Mytilus coruscus</name>
    <name type="common">Sea mussel</name>
    <dbReference type="NCBI Taxonomy" id="42192"/>
    <lineage>
        <taxon>Eukaryota</taxon>
        <taxon>Metazoa</taxon>
        <taxon>Spiralia</taxon>
        <taxon>Lophotrochozoa</taxon>
        <taxon>Mollusca</taxon>
        <taxon>Bivalvia</taxon>
        <taxon>Autobranchia</taxon>
        <taxon>Pteriomorphia</taxon>
        <taxon>Mytilida</taxon>
        <taxon>Mytiloidea</taxon>
        <taxon>Mytilidae</taxon>
        <taxon>Mytilinae</taxon>
        <taxon>Mytilus</taxon>
    </lineage>
</organism>
<keyword evidence="3" id="KW-0548">Nucleotidyltransferase</keyword>
<dbReference type="Gene3D" id="3.10.10.10">
    <property type="entry name" value="HIV Type 1 Reverse Transcriptase, subunit A, domain 1"/>
    <property type="match status" value="1"/>
</dbReference>
<keyword evidence="10" id="KW-1185">Reference proteome</keyword>
<dbReference type="GO" id="GO:0004519">
    <property type="term" value="F:endonuclease activity"/>
    <property type="evidence" value="ECO:0007669"/>
    <property type="project" value="UniProtKB-KW"/>
</dbReference>
<dbReference type="InterPro" id="IPR043502">
    <property type="entry name" value="DNA/RNA_pol_sf"/>
</dbReference>
<dbReference type="InterPro" id="IPR000477">
    <property type="entry name" value="RT_dom"/>
</dbReference>
<dbReference type="Proteomes" id="UP000507470">
    <property type="component" value="Unassembled WGS sequence"/>
</dbReference>
<feature type="domain" description="Reverse transcriptase" evidence="8">
    <location>
        <begin position="1"/>
        <end position="111"/>
    </location>
</feature>
<evidence type="ECO:0000256" key="1">
    <source>
        <dbReference type="ARBA" id="ARBA00022670"/>
    </source>
</evidence>
<dbReference type="Pfam" id="PF00078">
    <property type="entry name" value="RVT_1"/>
    <property type="match status" value="1"/>
</dbReference>
<dbReference type="InterPro" id="IPR051320">
    <property type="entry name" value="Viral_Replic_Matur_Polypro"/>
</dbReference>
<keyword evidence="1" id="KW-0645">Protease</keyword>
<evidence type="ECO:0000256" key="5">
    <source>
        <dbReference type="ARBA" id="ARBA00022759"/>
    </source>
</evidence>
<dbReference type="PROSITE" id="PS50878">
    <property type="entry name" value="RT_POL"/>
    <property type="match status" value="1"/>
</dbReference>
<dbReference type="EMBL" id="CACVKT020007030">
    <property type="protein sequence ID" value="CAC5404757.1"/>
    <property type="molecule type" value="Genomic_DNA"/>
</dbReference>
<dbReference type="PANTHER" id="PTHR33064:SF37">
    <property type="entry name" value="RIBONUCLEASE H"/>
    <property type="match status" value="1"/>
</dbReference>
<evidence type="ECO:0000256" key="7">
    <source>
        <dbReference type="ARBA" id="ARBA00022918"/>
    </source>
</evidence>
<dbReference type="GO" id="GO:0008233">
    <property type="term" value="F:peptidase activity"/>
    <property type="evidence" value="ECO:0007669"/>
    <property type="project" value="UniProtKB-KW"/>
</dbReference>
<evidence type="ECO:0000256" key="3">
    <source>
        <dbReference type="ARBA" id="ARBA00022695"/>
    </source>
</evidence>
<dbReference type="FunFam" id="3.10.10.10:FF:000007">
    <property type="entry name" value="Retrovirus-related Pol polyprotein from transposon 17.6-like Protein"/>
    <property type="match status" value="1"/>
</dbReference>
<dbReference type="GO" id="GO:0003964">
    <property type="term" value="F:RNA-directed DNA polymerase activity"/>
    <property type="evidence" value="ECO:0007669"/>
    <property type="project" value="UniProtKB-KW"/>
</dbReference>
<dbReference type="SUPFAM" id="SSF56672">
    <property type="entry name" value="DNA/RNA polymerases"/>
    <property type="match status" value="1"/>
</dbReference>
<accession>A0A6J8DAT1</accession>
<dbReference type="InterPro" id="IPR043128">
    <property type="entry name" value="Rev_trsase/Diguanyl_cyclase"/>
</dbReference>
<dbReference type="GO" id="GO:0006508">
    <property type="term" value="P:proteolysis"/>
    <property type="evidence" value="ECO:0007669"/>
    <property type="project" value="UniProtKB-KW"/>
</dbReference>
<gene>
    <name evidence="9" type="ORF">MCOR_38513</name>
</gene>
<dbReference type="AlphaFoldDB" id="A0A6J8DAT1"/>
<evidence type="ECO:0000313" key="9">
    <source>
        <dbReference type="EMBL" id="CAC5404757.1"/>
    </source>
</evidence>
<keyword evidence="7" id="KW-0695">RNA-directed DNA polymerase</keyword>